<dbReference type="GO" id="GO:0003723">
    <property type="term" value="F:RNA binding"/>
    <property type="evidence" value="ECO:0007669"/>
    <property type="project" value="TreeGrafter"/>
</dbReference>
<evidence type="ECO:0000313" key="3">
    <source>
        <dbReference type="Proteomes" id="UP000612055"/>
    </source>
</evidence>
<keyword evidence="3" id="KW-1185">Reference proteome</keyword>
<dbReference type="GO" id="GO:0005759">
    <property type="term" value="C:mitochondrial matrix"/>
    <property type="evidence" value="ECO:0007669"/>
    <property type="project" value="TreeGrafter"/>
</dbReference>
<protein>
    <recommendedName>
        <fullName evidence="1">RAP domain-containing protein</fullName>
    </recommendedName>
</protein>
<sequence>MVAEVKACRDLGALEALVVVEVEGWSRASNNICINTALSQAARLGADPRADTARCHRIFDLLGAALVPLAPHISSATSCTIPLNACAKAGYWRGGLAVALLQRLSEDGGALLAAGREQDLTDLWWVLPSAPPEVRSCIDLGGLLEVSTEAVLETPLHRSGNCSKLLVACSRLQLSGVDRLAHRLTERVAQRGLWADCYEVANTLYALGKLAEGVGHTPRPEDLQGLAREVVARLSAGPDSRDVFNPQHLSNMLYACAMLGCTDSDLILSLSAAAGRAAGGMKPQELANSLYSLALLQPSISAHGGAAEALAEECTRHQFAAFKPQELTISAWALAKLGYRYASQGWYAALVAATERRGAMRGAKTQEWSNLWYALALVRHRPASGRLLQLTAEAAALLRQGAKPQECANLLWALANLRLYDERLVGALTGRLGQLLTQDPDQIKTQELCNSLWALAVMGPDVLSRHSGLVEGLLREAVRRWEAKGDRAFIKEELSQLWQAQLELEAMGGGELQSILRAGEGGGGSLLSRARVVAAGQAVEGNCPSTAEDQLASALQRLQEQLGPLGAIRAVRPGFEVEGLGRVADVVVELAEGRRVAVEFDGPHHYFANSRRDAHAVDGPTALRNRQLERGFGRGSVLSMPGWQWQEARGEAERRSYLCQLLGLGAAA</sequence>
<dbReference type="Proteomes" id="UP000612055">
    <property type="component" value="Unassembled WGS sequence"/>
</dbReference>
<dbReference type="InterPro" id="IPR013584">
    <property type="entry name" value="RAP"/>
</dbReference>
<dbReference type="PANTHER" id="PTHR21228">
    <property type="entry name" value="FAST LEU-RICH DOMAIN-CONTAINING"/>
    <property type="match status" value="1"/>
</dbReference>
<dbReference type="OrthoDB" id="547449at2759"/>
<evidence type="ECO:0000259" key="1">
    <source>
        <dbReference type="PROSITE" id="PS51286"/>
    </source>
</evidence>
<dbReference type="InterPro" id="IPR050870">
    <property type="entry name" value="FAST_kinase"/>
</dbReference>
<name>A0A835YA43_9CHLO</name>
<proteinExistence type="predicted"/>
<reference evidence="2" key="1">
    <citation type="journal article" date="2020" name="bioRxiv">
        <title>Comparative genomics of Chlamydomonas.</title>
        <authorList>
            <person name="Craig R.J."/>
            <person name="Hasan A.R."/>
            <person name="Ness R.W."/>
            <person name="Keightley P.D."/>
        </authorList>
    </citation>
    <scope>NUCLEOTIDE SEQUENCE</scope>
    <source>
        <strain evidence="2">CCAP 11/70</strain>
    </source>
</reference>
<feature type="domain" description="RAP" evidence="1">
    <location>
        <begin position="596"/>
        <end position="660"/>
    </location>
</feature>
<dbReference type="GO" id="GO:0044528">
    <property type="term" value="P:regulation of mitochondrial mRNA stability"/>
    <property type="evidence" value="ECO:0007669"/>
    <property type="project" value="TreeGrafter"/>
</dbReference>
<evidence type="ECO:0000313" key="2">
    <source>
        <dbReference type="EMBL" id="KAG2497939.1"/>
    </source>
</evidence>
<dbReference type="GO" id="GO:1901259">
    <property type="term" value="P:chloroplast rRNA processing"/>
    <property type="evidence" value="ECO:0007669"/>
    <property type="project" value="TreeGrafter"/>
</dbReference>
<organism evidence="2 3">
    <name type="scientific">Edaphochlamys debaryana</name>
    <dbReference type="NCBI Taxonomy" id="47281"/>
    <lineage>
        <taxon>Eukaryota</taxon>
        <taxon>Viridiplantae</taxon>
        <taxon>Chlorophyta</taxon>
        <taxon>core chlorophytes</taxon>
        <taxon>Chlorophyceae</taxon>
        <taxon>CS clade</taxon>
        <taxon>Chlamydomonadales</taxon>
        <taxon>Chlamydomonadales incertae sedis</taxon>
        <taxon>Edaphochlamys</taxon>
    </lineage>
</organism>
<gene>
    <name evidence="2" type="ORF">HYH03_004201</name>
</gene>
<dbReference type="GO" id="GO:0035770">
    <property type="term" value="C:ribonucleoprotein granule"/>
    <property type="evidence" value="ECO:0007669"/>
    <property type="project" value="TreeGrafter"/>
</dbReference>
<dbReference type="PROSITE" id="PS51286">
    <property type="entry name" value="RAP"/>
    <property type="match status" value="1"/>
</dbReference>
<comment type="caution">
    <text evidence="2">The sequence shown here is derived from an EMBL/GenBank/DDBJ whole genome shotgun (WGS) entry which is preliminary data.</text>
</comment>
<dbReference type="GO" id="GO:0009507">
    <property type="term" value="C:chloroplast"/>
    <property type="evidence" value="ECO:0007669"/>
    <property type="project" value="GOC"/>
</dbReference>
<dbReference type="AlphaFoldDB" id="A0A835YA43"/>
<dbReference type="EMBL" id="JAEHOE010000012">
    <property type="protein sequence ID" value="KAG2497939.1"/>
    <property type="molecule type" value="Genomic_DNA"/>
</dbReference>
<dbReference type="GO" id="GO:0000963">
    <property type="term" value="P:mitochondrial RNA processing"/>
    <property type="evidence" value="ECO:0007669"/>
    <property type="project" value="TreeGrafter"/>
</dbReference>
<accession>A0A835YA43</accession>
<dbReference type="PANTHER" id="PTHR21228:SF40">
    <property type="entry name" value="LD45607P"/>
    <property type="match status" value="1"/>
</dbReference>